<reference evidence="1" key="2">
    <citation type="journal article" date="2022" name="Microb. Genom.">
        <title>A chromosome-scale genome assembly of the tomato pathogen Cladosporium fulvum reveals a compartmentalized genome architecture and the presence of a dispensable chromosome.</title>
        <authorList>
            <person name="Zaccaron A.Z."/>
            <person name="Chen L.H."/>
            <person name="Samaras A."/>
            <person name="Stergiopoulos I."/>
        </authorList>
    </citation>
    <scope>NUCLEOTIDE SEQUENCE</scope>
    <source>
        <strain evidence="1">Race5_Kim</strain>
    </source>
</reference>
<keyword evidence="2" id="KW-1185">Reference proteome</keyword>
<evidence type="ECO:0000313" key="1">
    <source>
        <dbReference type="EMBL" id="UJO23595.1"/>
    </source>
</evidence>
<accession>A0A9Q8PJF1</accession>
<dbReference type="PANTHER" id="PTHR31571">
    <property type="entry name" value="ALTERED INHERITANCE OF MITOCHONDRIA PROTEIN 6"/>
    <property type="match status" value="1"/>
</dbReference>
<protein>
    <submittedName>
        <fullName evidence="1">Altered inheritance of mitochondria protein 6</fullName>
    </submittedName>
</protein>
<organism evidence="1 2">
    <name type="scientific">Passalora fulva</name>
    <name type="common">Tomato leaf mold</name>
    <name type="synonym">Cladosporium fulvum</name>
    <dbReference type="NCBI Taxonomy" id="5499"/>
    <lineage>
        <taxon>Eukaryota</taxon>
        <taxon>Fungi</taxon>
        <taxon>Dikarya</taxon>
        <taxon>Ascomycota</taxon>
        <taxon>Pezizomycotina</taxon>
        <taxon>Dothideomycetes</taxon>
        <taxon>Dothideomycetidae</taxon>
        <taxon>Mycosphaerellales</taxon>
        <taxon>Mycosphaerellaceae</taxon>
        <taxon>Fulvia</taxon>
    </lineage>
</organism>
<proteinExistence type="predicted"/>
<dbReference type="PANTHER" id="PTHR31571:SF1">
    <property type="entry name" value="ALTERED INHERITANCE OF MITOCHONDRIA PROTEIN 6"/>
    <property type="match status" value="1"/>
</dbReference>
<reference evidence="1" key="1">
    <citation type="submission" date="2021-12" db="EMBL/GenBank/DDBJ databases">
        <authorList>
            <person name="Zaccaron A."/>
            <person name="Stergiopoulos I."/>
        </authorList>
    </citation>
    <scope>NUCLEOTIDE SEQUENCE</scope>
    <source>
        <strain evidence="1">Race5_Kim</strain>
    </source>
</reference>
<evidence type="ECO:0000313" key="2">
    <source>
        <dbReference type="Proteomes" id="UP000756132"/>
    </source>
</evidence>
<dbReference type="AlphaFoldDB" id="A0A9Q8PJF1"/>
<dbReference type="EMBL" id="CP090173">
    <property type="protein sequence ID" value="UJO23595.1"/>
    <property type="molecule type" value="Genomic_DNA"/>
</dbReference>
<dbReference type="GeneID" id="71993100"/>
<gene>
    <name evidence="1" type="ORF">CLAFUR5_13222</name>
</gene>
<name>A0A9Q8PJF1_PASFU</name>
<sequence>MVISKATPTCNLLILIFHTTQRPSTSGPLQDNSDLDTHTTSTTATLAKLTALLMIARIQCAPLEHQTTDAISTCGPQWMPASEISIGNGTDIRPGYDSAVQRFCDAADGHTVMPDEHLSMATEVYLNGGKDASIYGVQGFAYFEILNKDQASPGHEVTAEKCSKYFLALSAEGGKCSGSINHDTKGGTFEVGNEEQSYTALGGEVPPEEPAVNRIFIGTLTPQTPNKGSGPSLDPWPLDSLNDIKPTRCHSHNDYDRSIPLFLAMSAGCISFEADVHLLEGDAIIGHDSPQAGRSLSAQYIHPLRAILDHNNDDKPGTIMLYPARPGQSVTLVVDFKSSEPELFGVVLEALQPLRDGAYLSTSKSGEFVQKHVTIVLGGSAPFDRIDSDDDNPNRDVFYGAPSDHWDSKYTSLNSFYASQDWTTVEGFDWLGAAMNGGDNPVSKQAKVVHDAGLRLTYCRSM</sequence>
<dbReference type="InterPro" id="IPR051236">
    <property type="entry name" value="HAT_RTT109-like"/>
</dbReference>
<dbReference type="Proteomes" id="UP000756132">
    <property type="component" value="Chromosome 11"/>
</dbReference>
<dbReference type="KEGG" id="ffu:CLAFUR5_13222"/>
<dbReference type="OrthoDB" id="4153866at2759"/>
<dbReference type="RefSeq" id="XP_047767961.1">
    <property type="nucleotide sequence ID" value="XM_047912370.1"/>
</dbReference>